<reference evidence="5 6" key="1">
    <citation type="submission" date="2018-04" db="EMBL/GenBank/DDBJ databases">
        <title>Novel Campyloabacter and Helicobacter Species and Strains.</title>
        <authorList>
            <person name="Mannion A.J."/>
            <person name="Shen Z."/>
            <person name="Fox J.G."/>
        </authorList>
    </citation>
    <scope>NUCLEOTIDE SEQUENCE [LARGE SCALE GENOMIC DNA]</scope>
    <source>
        <strain evidence="5 6">MIT 17-337</strain>
    </source>
</reference>
<dbReference type="AlphaFoldDB" id="A0A3D8IPB5"/>
<gene>
    <name evidence="5" type="ORF">CQA53_02035</name>
</gene>
<dbReference type="InterPro" id="IPR046346">
    <property type="entry name" value="Aminoacid_DH-like_N_sf"/>
</dbReference>
<dbReference type="GO" id="GO:0004764">
    <property type="term" value="F:shikimate 3-dehydrogenase (NADP+) activity"/>
    <property type="evidence" value="ECO:0007669"/>
    <property type="project" value="InterPro"/>
</dbReference>
<proteinExistence type="predicted"/>
<dbReference type="GO" id="GO:0005829">
    <property type="term" value="C:cytosol"/>
    <property type="evidence" value="ECO:0007669"/>
    <property type="project" value="TreeGrafter"/>
</dbReference>
<keyword evidence="3" id="KW-0028">Amino-acid biosynthesis</keyword>
<dbReference type="GO" id="GO:0019632">
    <property type="term" value="P:shikimate metabolic process"/>
    <property type="evidence" value="ECO:0007669"/>
    <property type="project" value="TreeGrafter"/>
</dbReference>
<dbReference type="InterPro" id="IPR036291">
    <property type="entry name" value="NAD(P)-bd_dom_sf"/>
</dbReference>
<protein>
    <recommendedName>
        <fullName evidence="4">Shikimate dehydrogenase substrate binding N-terminal domain-containing protein</fullName>
    </recommendedName>
</protein>
<dbReference type="Pfam" id="PF08501">
    <property type="entry name" value="Shikimate_dh_N"/>
    <property type="match status" value="1"/>
</dbReference>
<dbReference type="EMBL" id="NXLQ01000002">
    <property type="protein sequence ID" value="RDU67062.1"/>
    <property type="molecule type" value="Genomic_DNA"/>
</dbReference>
<sequence>MIIFLLQELLTQELAHNIKFGDSMQHSQDLQEISSATQKFSIAPRLFGVIGNPITHSLSPKIHNYAIKNLTKYLKQYDFYVSYEKQYNQIANKHTHTQYNELYDNTYSEFPLNPIAFYTHFALPLSLDSQGLRDFLLQSDLDGINITLPFKEIAYEAATEVRGIAKEIQAVNTLVREGENLIGYNTDAEGFYLCIESYKPKKVLLLGAGGSAKSIAIILSHYKIPFCVANRSVEKLDFFQRYAETKSFATLIDEVRNSQNNNKNNVPQYDVIVNATSAGITHNLPLPKDILRVLLGQSTLAFDLMYQQDGLTTFCTFAKDCNKKFLDGKNMLVYQAAIAFQYFHRLDFHTDSLQVCNDFHDKISTKSSSEDSHLLDSKQTLISLQDIISLMNEALGIC</sequence>
<evidence type="ECO:0000256" key="3">
    <source>
        <dbReference type="ARBA" id="ARBA00023141"/>
    </source>
</evidence>
<comment type="caution">
    <text evidence="5">The sequence shown here is derived from an EMBL/GenBank/DDBJ whole genome shotgun (WGS) entry which is preliminary data.</text>
</comment>
<dbReference type="PANTHER" id="PTHR21089:SF1">
    <property type="entry name" value="BIFUNCTIONAL 3-DEHYDROQUINATE DEHYDRATASE_SHIKIMATE DEHYDROGENASE, CHLOROPLASTIC"/>
    <property type="match status" value="1"/>
</dbReference>
<dbReference type="Gene3D" id="3.40.50.720">
    <property type="entry name" value="NAD(P)-binding Rossmann-like Domain"/>
    <property type="match status" value="1"/>
</dbReference>
<dbReference type="GO" id="GO:0009423">
    <property type="term" value="P:chorismate biosynthetic process"/>
    <property type="evidence" value="ECO:0007669"/>
    <property type="project" value="TreeGrafter"/>
</dbReference>
<dbReference type="GO" id="GO:0050661">
    <property type="term" value="F:NADP binding"/>
    <property type="evidence" value="ECO:0007669"/>
    <property type="project" value="TreeGrafter"/>
</dbReference>
<evidence type="ECO:0000256" key="2">
    <source>
        <dbReference type="ARBA" id="ARBA00023002"/>
    </source>
</evidence>
<dbReference type="PANTHER" id="PTHR21089">
    <property type="entry name" value="SHIKIMATE DEHYDROGENASE"/>
    <property type="match status" value="1"/>
</dbReference>
<dbReference type="InterPro" id="IPR013708">
    <property type="entry name" value="Shikimate_DH-bd_N"/>
</dbReference>
<name>A0A3D8IPB5_9HELI</name>
<evidence type="ECO:0000256" key="1">
    <source>
        <dbReference type="ARBA" id="ARBA00004871"/>
    </source>
</evidence>
<dbReference type="GO" id="GO:0009073">
    <property type="term" value="P:aromatic amino acid family biosynthetic process"/>
    <property type="evidence" value="ECO:0007669"/>
    <property type="project" value="UniProtKB-KW"/>
</dbReference>
<comment type="pathway">
    <text evidence="1">Metabolic intermediate biosynthesis; chorismate biosynthesis; chorismate from D-erythrose 4-phosphate and phosphoenolpyruvate: step 4/7.</text>
</comment>
<evidence type="ECO:0000313" key="6">
    <source>
        <dbReference type="Proteomes" id="UP000256379"/>
    </source>
</evidence>
<keyword evidence="3" id="KW-0057">Aromatic amino acid biosynthesis</keyword>
<keyword evidence="2" id="KW-0560">Oxidoreductase</keyword>
<feature type="domain" description="Shikimate dehydrogenase substrate binding N-terminal" evidence="4">
    <location>
        <begin position="134"/>
        <end position="174"/>
    </location>
</feature>
<keyword evidence="6" id="KW-1185">Reference proteome</keyword>
<dbReference type="Proteomes" id="UP000256379">
    <property type="component" value="Unassembled WGS sequence"/>
</dbReference>
<evidence type="ECO:0000313" key="5">
    <source>
        <dbReference type="EMBL" id="RDU67062.1"/>
    </source>
</evidence>
<dbReference type="Gene3D" id="3.40.50.10860">
    <property type="entry name" value="Leucine Dehydrogenase, chain A, domain 1"/>
    <property type="match status" value="2"/>
</dbReference>
<evidence type="ECO:0000259" key="4">
    <source>
        <dbReference type="Pfam" id="PF08501"/>
    </source>
</evidence>
<accession>A0A3D8IPB5</accession>
<organism evidence="5 6">
    <name type="scientific">Helicobacter didelphidarum</name>
    <dbReference type="NCBI Taxonomy" id="2040648"/>
    <lineage>
        <taxon>Bacteria</taxon>
        <taxon>Pseudomonadati</taxon>
        <taxon>Campylobacterota</taxon>
        <taxon>Epsilonproteobacteria</taxon>
        <taxon>Campylobacterales</taxon>
        <taxon>Helicobacteraceae</taxon>
        <taxon>Helicobacter</taxon>
    </lineage>
</organism>
<dbReference type="SUPFAM" id="SSF53223">
    <property type="entry name" value="Aminoacid dehydrogenase-like, N-terminal domain"/>
    <property type="match status" value="2"/>
</dbReference>
<dbReference type="SUPFAM" id="SSF51735">
    <property type="entry name" value="NAD(P)-binding Rossmann-fold domains"/>
    <property type="match status" value="1"/>
</dbReference>
<dbReference type="InterPro" id="IPR022893">
    <property type="entry name" value="Shikimate_DH_fam"/>
</dbReference>